<dbReference type="OrthoDB" id="9801098at2"/>
<reference evidence="4" key="1">
    <citation type="submission" date="2016-10" db="EMBL/GenBank/DDBJ databases">
        <authorList>
            <person name="Wegmann U."/>
        </authorList>
    </citation>
    <scope>NUCLEOTIDE SEQUENCE [LARGE SCALE GENOMIC DNA]</scope>
</reference>
<organism evidence="3 4">
    <name type="scientific">Desulfovibrio piger</name>
    <dbReference type="NCBI Taxonomy" id="901"/>
    <lineage>
        <taxon>Bacteria</taxon>
        <taxon>Pseudomonadati</taxon>
        <taxon>Thermodesulfobacteriota</taxon>
        <taxon>Desulfovibrionia</taxon>
        <taxon>Desulfovibrionales</taxon>
        <taxon>Desulfovibrionaceae</taxon>
        <taxon>Desulfovibrio</taxon>
    </lineage>
</organism>
<dbReference type="GO" id="GO:0009691">
    <property type="term" value="P:cytokinin biosynthetic process"/>
    <property type="evidence" value="ECO:0007669"/>
    <property type="project" value="UniProtKB-UniRule"/>
</dbReference>
<evidence type="ECO:0000313" key="3">
    <source>
        <dbReference type="EMBL" id="SFV73121.1"/>
    </source>
</evidence>
<proteinExistence type="inferred from homology"/>
<dbReference type="InterPro" id="IPR005269">
    <property type="entry name" value="LOG"/>
</dbReference>
<dbReference type="PANTHER" id="PTHR43393:SF2">
    <property type="entry name" value="CYTOKININ RIBOSIDE 5'-MONOPHOSPHATE PHOSPHORIBOHYDROLASE"/>
    <property type="match status" value="1"/>
</dbReference>
<dbReference type="InterPro" id="IPR031100">
    <property type="entry name" value="LOG_fam"/>
</dbReference>
<dbReference type="PANTHER" id="PTHR43393">
    <property type="entry name" value="CYTOKININ RIBOSIDE 5'-MONOPHOSPHATE PHOSPHORIBOHYDROLASE"/>
    <property type="match status" value="1"/>
</dbReference>
<accession>A0A1K1LEH1</accession>
<dbReference type="Gene3D" id="3.40.50.450">
    <property type="match status" value="1"/>
</dbReference>
<dbReference type="NCBIfam" id="TIGR00730">
    <property type="entry name" value="Rossman fold protein, TIGR00730 family"/>
    <property type="match status" value="1"/>
</dbReference>
<comment type="similarity">
    <text evidence="2">Belongs to the LOG family.</text>
</comment>
<evidence type="ECO:0000256" key="2">
    <source>
        <dbReference type="RuleBase" id="RU363015"/>
    </source>
</evidence>
<evidence type="ECO:0000256" key="1">
    <source>
        <dbReference type="ARBA" id="ARBA00000274"/>
    </source>
</evidence>
<dbReference type="GO" id="GO:0005829">
    <property type="term" value="C:cytosol"/>
    <property type="evidence" value="ECO:0007669"/>
    <property type="project" value="TreeGrafter"/>
</dbReference>
<dbReference type="EMBL" id="LT630450">
    <property type="protein sequence ID" value="SFV73121.1"/>
    <property type="molecule type" value="Genomic_DNA"/>
</dbReference>
<sequence>MEIRQNVIDDLNAMTTESWRTIRIMAEMVQALDTLNKLDANCVSIFGSARSTSDSPEYRDAERLARMLVEKGFGVITGGGPGVMEAANKGAAEAGGVSVGLHIELPHEQGCNQYVKTRCNFRYFFTRKFMFVKYAMAYVVMPGGMGTIDELSEAFVLAQTGRIRPFPIILYNASYWSGLLEWLRTSMANGRFINREEIDKLVTVCDTPEQVVEHLCKIVIL</sequence>
<keyword evidence="2" id="KW-0378">Hydrolase</keyword>
<protein>
    <recommendedName>
        <fullName evidence="2">Cytokinin riboside 5'-monophosphate phosphoribohydrolase</fullName>
        <ecNumber evidence="2">3.2.2.n1</ecNumber>
    </recommendedName>
</protein>
<dbReference type="RefSeq" id="WP_072334469.1">
    <property type="nucleotide sequence ID" value="NZ_CALJDE010000060.1"/>
</dbReference>
<comment type="catalytic activity">
    <reaction evidence="1">
        <text>AMP + H2O = D-ribose 5-phosphate + adenine</text>
        <dbReference type="Rhea" id="RHEA:20129"/>
        <dbReference type="ChEBI" id="CHEBI:15377"/>
        <dbReference type="ChEBI" id="CHEBI:16708"/>
        <dbReference type="ChEBI" id="CHEBI:78346"/>
        <dbReference type="ChEBI" id="CHEBI:456215"/>
        <dbReference type="EC" id="3.2.2.4"/>
    </reaction>
</comment>
<dbReference type="AlphaFoldDB" id="A0A1K1LEH1"/>
<dbReference type="Pfam" id="PF03641">
    <property type="entry name" value="Lysine_decarbox"/>
    <property type="match status" value="1"/>
</dbReference>
<keyword evidence="4" id="KW-1185">Reference proteome</keyword>
<keyword evidence="2" id="KW-0203">Cytokinin biosynthesis</keyword>
<name>A0A1K1LEH1_9BACT</name>
<dbReference type="SUPFAM" id="SSF102405">
    <property type="entry name" value="MCP/YpsA-like"/>
    <property type="match status" value="1"/>
</dbReference>
<gene>
    <name evidence="3" type="ORF">DESPIGER_1271</name>
</gene>
<dbReference type="GO" id="GO:0008714">
    <property type="term" value="F:AMP nucleosidase activity"/>
    <property type="evidence" value="ECO:0007669"/>
    <property type="project" value="UniProtKB-EC"/>
</dbReference>
<dbReference type="EC" id="3.2.2.n1" evidence="2"/>
<dbReference type="KEGG" id="dpg:DESPIGER_1271"/>
<evidence type="ECO:0000313" key="4">
    <source>
        <dbReference type="Proteomes" id="UP000186323"/>
    </source>
</evidence>
<dbReference type="Proteomes" id="UP000186323">
    <property type="component" value="Chromosome I"/>
</dbReference>
<dbReference type="InterPro" id="IPR052341">
    <property type="entry name" value="LOG_family_nucleotidases"/>
</dbReference>